<evidence type="ECO:0000256" key="7">
    <source>
        <dbReference type="SAM" id="Coils"/>
    </source>
</evidence>
<feature type="transmembrane region" description="Helical" evidence="9">
    <location>
        <begin position="232"/>
        <end position="255"/>
    </location>
</feature>
<evidence type="ECO:0000256" key="1">
    <source>
        <dbReference type="ARBA" id="ARBA00004141"/>
    </source>
</evidence>
<feature type="domain" description="SLC12A transporter C-terminal" evidence="11">
    <location>
        <begin position="475"/>
        <end position="560"/>
    </location>
</feature>
<name>A0A317SDR7_9PEZI</name>
<evidence type="ECO:0000256" key="4">
    <source>
        <dbReference type="ARBA" id="ARBA00022692"/>
    </source>
</evidence>
<dbReference type="InterPro" id="IPR004842">
    <property type="entry name" value="SLC12A_fam"/>
</dbReference>
<feature type="transmembrane region" description="Helical" evidence="9">
    <location>
        <begin position="201"/>
        <end position="220"/>
    </location>
</feature>
<feature type="transmembrane region" description="Helical" evidence="9">
    <location>
        <begin position="325"/>
        <end position="342"/>
    </location>
</feature>
<feature type="transmembrane region" description="Helical" evidence="9">
    <location>
        <begin position="410"/>
        <end position="426"/>
    </location>
</feature>
<protein>
    <recommendedName>
        <fullName evidence="14">Amino acid permease/ SLC12A domain-containing protein</fullName>
    </recommendedName>
</protein>
<dbReference type="GO" id="GO:0055075">
    <property type="term" value="P:potassium ion homeostasis"/>
    <property type="evidence" value="ECO:0007669"/>
    <property type="project" value="TreeGrafter"/>
</dbReference>
<keyword evidence="7" id="KW-0175">Coiled coil</keyword>
<feature type="domain" description="SLC12A transporter C-terminal" evidence="11">
    <location>
        <begin position="1048"/>
        <end position="1113"/>
    </location>
</feature>
<comment type="caution">
    <text evidence="12">The sequence shown here is derived from an EMBL/GenBank/DDBJ whole genome shotgun (WGS) entry which is preliminary data.</text>
</comment>
<dbReference type="GO" id="GO:0055064">
    <property type="term" value="P:chloride ion homeostasis"/>
    <property type="evidence" value="ECO:0007669"/>
    <property type="project" value="TreeGrafter"/>
</dbReference>
<keyword evidence="5 9" id="KW-1133">Transmembrane helix</keyword>
<keyword evidence="3" id="KW-0813">Transport</keyword>
<feature type="transmembrane region" description="Helical" evidence="9">
    <location>
        <begin position="276"/>
        <end position="297"/>
    </location>
</feature>
<feature type="transmembrane region" description="Helical" evidence="9">
    <location>
        <begin position="67"/>
        <end position="89"/>
    </location>
</feature>
<dbReference type="GO" id="GO:0015379">
    <property type="term" value="F:potassium:chloride symporter activity"/>
    <property type="evidence" value="ECO:0007669"/>
    <property type="project" value="TreeGrafter"/>
</dbReference>
<evidence type="ECO:0000256" key="5">
    <source>
        <dbReference type="ARBA" id="ARBA00022989"/>
    </source>
</evidence>
<dbReference type="Proteomes" id="UP000246991">
    <property type="component" value="Unassembled WGS sequence"/>
</dbReference>
<feature type="domain" description="Amino acid permease/ SLC12A" evidence="10">
    <location>
        <begin position="1"/>
        <end position="463"/>
    </location>
</feature>
<dbReference type="AlphaFoldDB" id="A0A317SDR7"/>
<feature type="transmembrane region" description="Helical" evidence="9">
    <location>
        <begin position="110"/>
        <end position="132"/>
    </location>
</feature>
<accession>A0A317SDR7</accession>
<evidence type="ECO:0000256" key="2">
    <source>
        <dbReference type="ARBA" id="ARBA00010593"/>
    </source>
</evidence>
<dbReference type="PANTHER" id="PTHR11827">
    <property type="entry name" value="SOLUTE CARRIER FAMILY 12, CATION COTRANSPORTERS"/>
    <property type="match status" value="1"/>
</dbReference>
<proteinExistence type="inferred from homology"/>
<dbReference type="GO" id="GO:0006884">
    <property type="term" value="P:cell volume homeostasis"/>
    <property type="evidence" value="ECO:0007669"/>
    <property type="project" value="TreeGrafter"/>
</dbReference>
<feature type="transmembrane region" description="Helical" evidence="9">
    <location>
        <begin position="138"/>
        <end position="158"/>
    </location>
</feature>
<evidence type="ECO:0000313" key="12">
    <source>
        <dbReference type="EMBL" id="PWW71706.1"/>
    </source>
</evidence>
<dbReference type="Pfam" id="PF00324">
    <property type="entry name" value="AA_permease"/>
    <property type="match status" value="1"/>
</dbReference>
<dbReference type="GO" id="GO:0005774">
    <property type="term" value="C:vacuolar membrane"/>
    <property type="evidence" value="ECO:0007669"/>
    <property type="project" value="TreeGrafter"/>
</dbReference>
<comment type="subcellular location">
    <subcellularLocation>
        <location evidence="1">Membrane</location>
        <topology evidence="1">Multi-pass membrane protein</topology>
    </subcellularLocation>
</comment>
<dbReference type="GO" id="GO:0034486">
    <property type="term" value="P:vacuolar transmembrane transport"/>
    <property type="evidence" value="ECO:0007669"/>
    <property type="project" value="TreeGrafter"/>
</dbReference>
<dbReference type="STRING" id="42249.A0A317SDR7"/>
<dbReference type="Pfam" id="PF03522">
    <property type="entry name" value="SLC12"/>
    <property type="match status" value="2"/>
</dbReference>
<evidence type="ECO:0000259" key="11">
    <source>
        <dbReference type="Pfam" id="PF03522"/>
    </source>
</evidence>
<dbReference type="FunFam" id="1.20.1740.10:FF:000013">
    <property type="entry name" value="Solute carrier family 12 member"/>
    <property type="match status" value="1"/>
</dbReference>
<feature type="transmembrane region" description="Helical" evidence="9">
    <location>
        <begin position="354"/>
        <end position="372"/>
    </location>
</feature>
<evidence type="ECO:0000256" key="9">
    <source>
        <dbReference type="SAM" id="Phobius"/>
    </source>
</evidence>
<feature type="coiled-coil region" evidence="7">
    <location>
        <begin position="718"/>
        <end position="745"/>
    </location>
</feature>
<organism evidence="12 13">
    <name type="scientific">Tuber magnatum</name>
    <name type="common">white Piedmont truffle</name>
    <dbReference type="NCBI Taxonomy" id="42249"/>
    <lineage>
        <taxon>Eukaryota</taxon>
        <taxon>Fungi</taxon>
        <taxon>Dikarya</taxon>
        <taxon>Ascomycota</taxon>
        <taxon>Pezizomycotina</taxon>
        <taxon>Pezizomycetes</taxon>
        <taxon>Pezizales</taxon>
        <taxon>Tuberaceae</taxon>
        <taxon>Tuber</taxon>
    </lineage>
</organism>
<dbReference type="EMBL" id="PYWC01000147">
    <property type="protein sequence ID" value="PWW71706.1"/>
    <property type="molecule type" value="Genomic_DNA"/>
</dbReference>
<dbReference type="InterPro" id="IPR004841">
    <property type="entry name" value="AA-permease/SLC12A_dom"/>
</dbReference>
<feature type="transmembrane region" description="Helical" evidence="9">
    <location>
        <begin position="7"/>
        <end position="27"/>
    </location>
</feature>
<evidence type="ECO:0000256" key="6">
    <source>
        <dbReference type="ARBA" id="ARBA00023136"/>
    </source>
</evidence>
<feature type="compositionally biased region" description="Polar residues" evidence="8">
    <location>
        <begin position="939"/>
        <end position="950"/>
    </location>
</feature>
<evidence type="ECO:0008006" key="14">
    <source>
        <dbReference type="Google" id="ProtNLM"/>
    </source>
</evidence>
<evidence type="ECO:0000259" key="10">
    <source>
        <dbReference type="Pfam" id="PF00324"/>
    </source>
</evidence>
<feature type="transmembrane region" description="Helical" evidence="9">
    <location>
        <begin position="384"/>
        <end position="403"/>
    </location>
</feature>
<dbReference type="InterPro" id="IPR018491">
    <property type="entry name" value="SLC12_C"/>
</dbReference>
<dbReference type="OrthoDB" id="2020542at2759"/>
<evidence type="ECO:0000313" key="13">
    <source>
        <dbReference type="Proteomes" id="UP000246991"/>
    </source>
</evidence>
<reference evidence="12 13" key="1">
    <citation type="submission" date="2018-03" db="EMBL/GenBank/DDBJ databases">
        <title>Genomes of Pezizomycetes fungi and the evolution of truffles.</title>
        <authorList>
            <person name="Murat C."/>
            <person name="Payen T."/>
            <person name="Noel B."/>
            <person name="Kuo A."/>
            <person name="Martin F.M."/>
        </authorList>
    </citation>
    <scope>NUCLEOTIDE SEQUENCE [LARGE SCALE GENOMIC DNA]</scope>
    <source>
        <strain evidence="12">091103-1</strain>
    </source>
</reference>
<feature type="compositionally biased region" description="Acidic residues" evidence="8">
    <location>
        <begin position="881"/>
        <end position="896"/>
    </location>
</feature>
<feature type="compositionally biased region" description="Low complexity" evidence="8">
    <location>
        <begin position="969"/>
        <end position="984"/>
    </location>
</feature>
<dbReference type="PANTHER" id="PTHR11827:SF72">
    <property type="entry name" value="GH08340P"/>
    <property type="match status" value="1"/>
</dbReference>
<dbReference type="Gene3D" id="1.20.1740.10">
    <property type="entry name" value="Amino acid/polyamine transporter I"/>
    <property type="match status" value="1"/>
</dbReference>
<evidence type="ECO:0000256" key="3">
    <source>
        <dbReference type="ARBA" id="ARBA00022448"/>
    </source>
</evidence>
<keyword evidence="4 9" id="KW-0812">Transmembrane</keyword>
<gene>
    <name evidence="12" type="ORF">C7212DRAFT_303151</name>
</gene>
<evidence type="ECO:0000256" key="8">
    <source>
        <dbReference type="SAM" id="MobiDB-lite"/>
    </source>
</evidence>
<feature type="region of interest" description="Disordered" evidence="8">
    <location>
        <begin position="868"/>
        <end position="1042"/>
    </location>
</feature>
<keyword evidence="13" id="KW-1185">Reference proteome</keyword>
<sequence>MFLRFGFILGQSGILGMLGMLLVSYLINLITTLSISAISSNGTVRGGGAYYLISRSLGPEFGGSIGLVFYLGFVFNTGMNAVGMIDCLMNNFGQVAGSSGRIFHDGYWYRYLYATTVLAFCTAICLLGSAIFARASNLLLGILLLATFSVPFSAFVVAPFSNHDVHYTGISVDTLLENLRPRFTKGAVGSQTSGRENWQDLFGILFPATAGIFAGASMSGDLRNPSKSIPRGTLQGLLLTFVAYTMVILSMGATIKRESLYKDLNIIQDINASRCLILMGELASSFFSALMGVIGSAKSLQALARDGVVPGVSIFGQGTKSHDEPTYAIILTLLLSQLTLFGDINQIANIVTMTYLMTFLVTNLACFLLKIGSAPNFRPSFRYFTWWTAAAGAVVSGATMIFVDKLYAGGCLAVLLSLFLVIHYTTPPKSWGDVSQSLIYHQVRKYLLRLKQEHVKFWRPQILLLVNDPRRSWKLIQFCNAMKKGALYILGHIIVTPDFQESFPEVKRQQAAWIKYIDFSKVKAFPQISIAPTIEWGARNIVLSAGLGGMRPNIAVMGFYNLDEYRESTPLISVPSATPISNKKSSASRRLARQSSPGKRISYIVDNLPTDNMRSEKAVSVTGYVNILEDLLLSLQINVAIAKGFEDLELPKKGKHHEKKYIDLWPIQMSAEIENHDPGAGSVLTTNFDTYTLILQLGCILNTVPAWKKTYKVRVVVFVEYESDVKEEQDRVEKLLENLRIQAEVLVMWLSSGELRSYEVIVNGIAPEDNCDVEDILGKEEWWRELQKRRGQASAQDSPNHLADLAQLVSDAQWPSSSFQQQANRARSHSVLGGLRKLIKKPRRRHSMFGLTRLGMPVSLNMRTHRLNPDALDHGSASELSSDEESSDELLSDEESIASAASENDVDEYDEGKVTVPKTRRASVGDPFGLGALPRRQTLRQTALKTSALRSSPADLSPGPPPHNLCPTSSSGRNSSGSPSASLSVRPEPSHRSSTPTFSCKAIPDTQVAAEDGAGPSIMFADSKPRRAASPPAQPQPLSFNDLPSRAQHLILNELIRKYSQDTAVVFTTLPSPHSGTFKSEKDSLEYLTGLEVLTAGLPPTLLVHSNSLTVTTAL</sequence>
<comment type="similarity">
    <text evidence="2">Belongs to the SLC12A transporter family.</text>
</comment>
<keyword evidence="6 9" id="KW-0472">Membrane</keyword>